<dbReference type="Proteomes" id="UP000002010">
    <property type="component" value="Chromosome"/>
</dbReference>
<reference evidence="1 2" key="1">
    <citation type="journal article" date="2009" name="PLoS Genet.">
        <title>The complete genome and proteome of Laribacter hongkongensis reveal potential mechanisms for adaptations to different temperatures and habitats.</title>
        <authorList>
            <person name="Woo P.C."/>
            <person name="Lau S.K."/>
            <person name="Tse H."/>
            <person name="Teng J.L."/>
            <person name="Curreem S.O."/>
            <person name="Tsang A.K."/>
            <person name="Fan R.Y."/>
            <person name="Wong G.K."/>
            <person name="Huang Y."/>
            <person name="Loman N.J."/>
            <person name="Snyder L.A."/>
            <person name="Cai J.J."/>
            <person name="Huang J.D."/>
            <person name="Mak W."/>
            <person name="Pallen M.J."/>
            <person name="Lok S."/>
            <person name="Yuen K.Y."/>
        </authorList>
    </citation>
    <scope>NUCLEOTIDE SEQUENCE [LARGE SCALE GENOMIC DNA]</scope>
    <source>
        <strain evidence="1 2">HLHK9</strain>
    </source>
</reference>
<accession>C1D878</accession>
<organism evidence="1 2">
    <name type="scientific">Laribacter hongkongensis (strain HLHK9)</name>
    <dbReference type="NCBI Taxonomy" id="557598"/>
    <lineage>
        <taxon>Bacteria</taxon>
        <taxon>Pseudomonadati</taxon>
        <taxon>Pseudomonadota</taxon>
        <taxon>Betaproteobacteria</taxon>
        <taxon>Neisseriales</taxon>
        <taxon>Aquaspirillaceae</taxon>
        <taxon>Laribacter</taxon>
    </lineage>
</organism>
<dbReference type="KEGG" id="lhk:LHK_01683"/>
<dbReference type="RefSeq" id="WP_012697154.1">
    <property type="nucleotide sequence ID" value="NC_012559.1"/>
</dbReference>
<keyword evidence="2" id="KW-1185">Reference proteome</keyword>
<evidence type="ECO:0000313" key="1">
    <source>
        <dbReference type="EMBL" id="ACO74668.1"/>
    </source>
</evidence>
<dbReference type="EMBL" id="CP001154">
    <property type="protein sequence ID" value="ACO74668.1"/>
    <property type="molecule type" value="Genomic_DNA"/>
</dbReference>
<dbReference type="HOGENOM" id="CLU_1765725_0_0_4"/>
<sequence>MPGKCKPRRQYARKPTLVGVHQAFAEVDELIGMLETEGATLADQDGQPVFRAGDGRWYYTGEAFDGWIDFWRVAQRRFLRPLPIAPLEALVARVRDGGSITEDEVTAARSAVEQLRSIYRSMTVDLIIDLRDTTLIGIELEKQKEAA</sequence>
<name>C1D878_LARHH</name>
<protein>
    <submittedName>
        <fullName evidence="1">Uncharacterized protein</fullName>
    </submittedName>
</protein>
<dbReference type="AlphaFoldDB" id="C1D878"/>
<proteinExistence type="predicted"/>
<gene>
    <name evidence="1" type="ordered locus">LHK_01683</name>
</gene>
<evidence type="ECO:0000313" key="2">
    <source>
        <dbReference type="Proteomes" id="UP000002010"/>
    </source>
</evidence>
<dbReference type="STRING" id="557598.LHK_01683"/>